<keyword evidence="10" id="KW-1185">Reference proteome</keyword>
<dbReference type="InterPro" id="IPR050925">
    <property type="entry name" value="Rhomboid_protease_S54"/>
</dbReference>
<evidence type="ECO:0000256" key="1">
    <source>
        <dbReference type="ARBA" id="ARBA00004141"/>
    </source>
</evidence>
<comment type="subcellular location">
    <subcellularLocation>
        <location evidence="1">Membrane</location>
        <topology evidence="1">Multi-pass membrane protein</topology>
    </subcellularLocation>
</comment>
<evidence type="ECO:0000256" key="3">
    <source>
        <dbReference type="ARBA" id="ARBA00022692"/>
    </source>
</evidence>
<keyword evidence="6 7" id="KW-0472">Membrane</keyword>
<keyword evidence="5 7" id="KW-1133">Transmembrane helix</keyword>
<dbReference type="SUPFAM" id="SSF144091">
    <property type="entry name" value="Rhomboid-like"/>
    <property type="match status" value="1"/>
</dbReference>
<evidence type="ECO:0000256" key="6">
    <source>
        <dbReference type="ARBA" id="ARBA00023136"/>
    </source>
</evidence>
<evidence type="ECO:0000256" key="2">
    <source>
        <dbReference type="ARBA" id="ARBA00009045"/>
    </source>
</evidence>
<evidence type="ECO:0000256" key="4">
    <source>
        <dbReference type="ARBA" id="ARBA00022801"/>
    </source>
</evidence>
<dbReference type="AlphaFoldDB" id="A0A285UJM9"/>
<dbReference type="Pfam" id="PF01694">
    <property type="entry name" value="Rhomboid"/>
    <property type="match status" value="1"/>
</dbReference>
<feature type="transmembrane region" description="Helical" evidence="7">
    <location>
        <begin position="119"/>
        <end position="140"/>
    </location>
</feature>
<reference evidence="10" key="1">
    <citation type="submission" date="2017-08" db="EMBL/GenBank/DDBJ databases">
        <authorList>
            <person name="Varghese N."/>
            <person name="Submissions S."/>
        </authorList>
    </citation>
    <scope>NUCLEOTIDE SEQUENCE [LARGE SCALE GENOMIC DNA]</scope>
    <source>
        <strain evidence="10">JC23</strain>
    </source>
</reference>
<dbReference type="PANTHER" id="PTHR43731">
    <property type="entry name" value="RHOMBOID PROTEASE"/>
    <property type="match status" value="1"/>
</dbReference>
<feature type="transmembrane region" description="Helical" evidence="7">
    <location>
        <begin position="64"/>
        <end position="84"/>
    </location>
</feature>
<feature type="transmembrane region" description="Helical" evidence="7">
    <location>
        <begin position="176"/>
        <end position="196"/>
    </location>
</feature>
<dbReference type="GO" id="GO:0004252">
    <property type="term" value="F:serine-type endopeptidase activity"/>
    <property type="evidence" value="ECO:0007669"/>
    <property type="project" value="InterPro"/>
</dbReference>
<evidence type="ECO:0000259" key="8">
    <source>
        <dbReference type="Pfam" id="PF01694"/>
    </source>
</evidence>
<sequence length="203" mass="23441">MFIRRENFKQFIKFYPTVSLIIAINFIIYILTIPSDMKQLLFTYGMGHNLLIANGEWWRVVTSMFLHADFFHVLFNMFSLFLFGPELERIAGKVRFLTIYFLAGIFGNVLTFVTQDLFYNSVGASGAIYGIFGAFAALVYYTRHTMPQLKQIIMPIIIIGIIFTLIQPGINIMSHLGGLVTGFVLGLIYFTPKNIIRWRNRRK</sequence>
<evidence type="ECO:0000256" key="5">
    <source>
        <dbReference type="ARBA" id="ARBA00022989"/>
    </source>
</evidence>
<protein>
    <submittedName>
        <fullName evidence="9">Rhomboid protease GluP</fullName>
    </submittedName>
</protein>
<gene>
    <name evidence="9" type="ORF">SAMN05877842_111142</name>
</gene>
<dbReference type="GO" id="GO:0016020">
    <property type="term" value="C:membrane"/>
    <property type="evidence" value="ECO:0007669"/>
    <property type="project" value="UniProtKB-SubCell"/>
</dbReference>
<feature type="transmembrane region" description="Helical" evidence="7">
    <location>
        <begin position="152"/>
        <end position="170"/>
    </location>
</feature>
<dbReference type="InterPro" id="IPR022764">
    <property type="entry name" value="Peptidase_S54_rhomboid_dom"/>
</dbReference>
<feature type="transmembrane region" description="Helical" evidence="7">
    <location>
        <begin position="96"/>
        <end position="113"/>
    </location>
</feature>
<keyword evidence="3 7" id="KW-0812">Transmembrane</keyword>
<dbReference type="Gene3D" id="1.20.1540.10">
    <property type="entry name" value="Rhomboid-like"/>
    <property type="match status" value="1"/>
</dbReference>
<keyword evidence="4" id="KW-0378">Hydrolase</keyword>
<proteinExistence type="inferred from homology"/>
<keyword evidence="9" id="KW-0645">Protease</keyword>
<evidence type="ECO:0000313" key="9">
    <source>
        <dbReference type="EMBL" id="SOC42105.1"/>
    </source>
</evidence>
<evidence type="ECO:0000256" key="7">
    <source>
        <dbReference type="SAM" id="Phobius"/>
    </source>
</evidence>
<dbReference type="EMBL" id="OBQC01000011">
    <property type="protein sequence ID" value="SOC42105.1"/>
    <property type="molecule type" value="Genomic_DNA"/>
</dbReference>
<evidence type="ECO:0000313" key="10">
    <source>
        <dbReference type="Proteomes" id="UP000219252"/>
    </source>
</evidence>
<dbReference type="InterPro" id="IPR035952">
    <property type="entry name" value="Rhomboid-like_sf"/>
</dbReference>
<dbReference type="PANTHER" id="PTHR43731:SF14">
    <property type="entry name" value="PRESENILIN-ASSOCIATED RHOMBOID-LIKE PROTEIN, MITOCHONDRIAL"/>
    <property type="match status" value="1"/>
</dbReference>
<accession>A0A285UJM9</accession>
<feature type="transmembrane region" description="Helical" evidence="7">
    <location>
        <begin position="12"/>
        <end position="32"/>
    </location>
</feature>
<name>A0A285UJM9_9BACL</name>
<dbReference type="OrthoDB" id="9813074at2"/>
<dbReference type="GO" id="GO:0006508">
    <property type="term" value="P:proteolysis"/>
    <property type="evidence" value="ECO:0007669"/>
    <property type="project" value="UniProtKB-KW"/>
</dbReference>
<dbReference type="Proteomes" id="UP000219252">
    <property type="component" value="Unassembled WGS sequence"/>
</dbReference>
<dbReference type="RefSeq" id="WP_097150338.1">
    <property type="nucleotide sequence ID" value="NZ_OBQC01000011.1"/>
</dbReference>
<organism evidence="9 10">
    <name type="scientific">Ureibacillus acetophenoni</name>
    <dbReference type="NCBI Taxonomy" id="614649"/>
    <lineage>
        <taxon>Bacteria</taxon>
        <taxon>Bacillati</taxon>
        <taxon>Bacillota</taxon>
        <taxon>Bacilli</taxon>
        <taxon>Bacillales</taxon>
        <taxon>Caryophanaceae</taxon>
        <taxon>Ureibacillus</taxon>
    </lineage>
</organism>
<feature type="domain" description="Peptidase S54 rhomboid" evidence="8">
    <location>
        <begin position="55"/>
        <end position="190"/>
    </location>
</feature>
<comment type="similarity">
    <text evidence="2">Belongs to the peptidase S54 family.</text>
</comment>